<dbReference type="KEGG" id="npy:NPRO_23510"/>
<feature type="transmembrane region" description="Helical" evidence="1">
    <location>
        <begin position="20"/>
        <end position="40"/>
    </location>
</feature>
<accession>A0A809S6K4</accession>
<protein>
    <submittedName>
        <fullName evidence="2">Uncharacterized protein</fullName>
    </submittedName>
</protein>
<organism evidence="2 3">
    <name type="scientific">Candidatus Nitrosymbiomonas proteolyticus</name>
    <dbReference type="NCBI Taxonomy" id="2608984"/>
    <lineage>
        <taxon>Bacteria</taxon>
        <taxon>Bacillati</taxon>
        <taxon>Armatimonadota</taxon>
        <taxon>Armatimonadota incertae sedis</taxon>
        <taxon>Candidatus Nitrosymbiomonas</taxon>
    </lineage>
</organism>
<keyword evidence="1" id="KW-0472">Membrane</keyword>
<dbReference type="Proteomes" id="UP000662873">
    <property type="component" value="Chromosome"/>
</dbReference>
<reference evidence="2" key="1">
    <citation type="journal article" name="DNA Res.">
        <title>The physiological potential of anammox bacteria as revealed by their core genome structure.</title>
        <authorList>
            <person name="Okubo T."/>
            <person name="Toyoda A."/>
            <person name="Fukuhara K."/>
            <person name="Uchiyama I."/>
            <person name="Harigaya Y."/>
            <person name="Kuroiwa M."/>
            <person name="Suzuki T."/>
            <person name="Murakami Y."/>
            <person name="Suwa Y."/>
            <person name="Takami H."/>
        </authorList>
    </citation>
    <scope>NUCLEOTIDE SEQUENCE</scope>
    <source>
        <strain evidence="2">317325-2</strain>
    </source>
</reference>
<proteinExistence type="predicted"/>
<feature type="transmembrane region" description="Helical" evidence="1">
    <location>
        <begin position="52"/>
        <end position="69"/>
    </location>
</feature>
<evidence type="ECO:0000313" key="2">
    <source>
        <dbReference type="EMBL" id="BBO24756.1"/>
    </source>
</evidence>
<sequence>MTFERSAARIGYYPPMPAESLSTAFFAVIAVICLAMMFLHGRRAREGKEGETATALAYFMFIVGSYMFFMLQNRLWWVSLGAAVMLRFYGQMQKARQFPPDQP</sequence>
<dbReference type="AlphaFoldDB" id="A0A809S6K4"/>
<dbReference type="EMBL" id="AP021858">
    <property type="protein sequence ID" value="BBO24756.1"/>
    <property type="molecule type" value="Genomic_DNA"/>
</dbReference>
<evidence type="ECO:0000256" key="1">
    <source>
        <dbReference type="SAM" id="Phobius"/>
    </source>
</evidence>
<keyword evidence="1" id="KW-1133">Transmembrane helix</keyword>
<gene>
    <name evidence="2" type="ORF">NPRO_23510</name>
</gene>
<evidence type="ECO:0000313" key="3">
    <source>
        <dbReference type="Proteomes" id="UP000662873"/>
    </source>
</evidence>
<name>A0A809S6K4_9BACT</name>
<keyword evidence="1" id="KW-0812">Transmembrane</keyword>